<proteinExistence type="predicted"/>
<sequence length="785" mass="89234">MSVTAVLPIVATVLYVGGRVRDRIQRRNREKRTREEAKYYHSDVSLTESSEDASDDETYRGRLPPLLPTAPQVPLYTPLQYPPRNYGPSNQGFGQETYNYEGWYNMAHPRSRRYSEDVNPRQRYAPSSYDGPSHSNGSTTRDVLKAIQPRDSSSTISRSDHLQDVPLYPYSQLQGVHTIRLIELHPAKNQNDDLHCSFYQADLVDNNRIPLSYEALSYAWGKPDLPNVMWCDDTPSFRRGSRSPSERRDLWHLRITDSLYAALRAYRSTTKEIVFWVDAICINQADSREKMHQVKQMKRIYQEATRVQVWLGDEGQGGGQTLQWLQELGQWRQQFYPFTTMKMGRDVHQTMAEAMQPSLPTLQHFLTRSWFRRRWVIQEVTTSRAAILSCGPYHCDWDDFAEAIKFIYDVDSRITLFRGTVLGVLQGLRLMDLMKSCPELTQGFGLLDSMNLFHAADTARAQDRILALLSFAENAESYVDFGQDYYTQSPEAFYTKFARNALERTQTLDILHLAGTFRPLDSASWVPDWRSSPRYKPFLNIRKYSAGIGGPQDSLTPPTPIIFSSGTNRLVIEGFIFDTIADCSDSISKMPSFDDICSMIPQYRAVARYVVDDDEDARTKLATTLIADQAHSERFPWLPTPRETEERSSQARLKQMLEIGFVQLCRTAASSGVISPALTSPTLPSHSPGADAPRTNEYAQRYAALVSVTMSGRCLFRTVSGHIGIGPEDLRNGDRIVVFVGARTPFVIRPGRGREGFEVVGDCYVHGIMEGEALGRDEWDQFVIA</sequence>
<reference evidence="5" key="2">
    <citation type="submission" date="2020-04" db="EMBL/GenBank/DDBJ databases">
        <authorList>
            <consortium name="NCBI Genome Project"/>
        </authorList>
    </citation>
    <scope>NUCLEOTIDE SEQUENCE</scope>
    <source>
        <strain evidence="5">CBS 304.34</strain>
    </source>
</reference>
<dbReference type="OrthoDB" id="2157530at2759"/>
<dbReference type="PANTHER" id="PTHR24148:SF73">
    <property type="entry name" value="HET DOMAIN PROTEIN (AFU_ORTHOLOGUE AFUA_8G01020)"/>
    <property type="match status" value="1"/>
</dbReference>
<dbReference type="Pfam" id="PF26639">
    <property type="entry name" value="Het-6_barrel"/>
    <property type="match status" value="1"/>
</dbReference>
<evidence type="ECO:0000259" key="2">
    <source>
        <dbReference type="Pfam" id="PF06985"/>
    </source>
</evidence>
<feature type="domain" description="Heterokaryon incompatibility" evidence="2">
    <location>
        <begin position="213"/>
        <end position="379"/>
    </location>
</feature>
<evidence type="ECO:0000256" key="1">
    <source>
        <dbReference type="SAM" id="MobiDB-lite"/>
    </source>
</evidence>
<dbReference type="PANTHER" id="PTHR24148">
    <property type="entry name" value="ANKYRIN REPEAT DOMAIN-CONTAINING PROTEIN 39 HOMOLOG-RELATED"/>
    <property type="match status" value="1"/>
</dbReference>
<evidence type="ECO:0000313" key="4">
    <source>
        <dbReference type="Proteomes" id="UP000504636"/>
    </source>
</evidence>
<dbReference type="InterPro" id="IPR010730">
    <property type="entry name" value="HET"/>
</dbReference>
<evidence type="ECO:0000313" key="5">
    <source>
        <dbReference type="RefSeq" id="XP_033582270.1"/>
    </source>
</evidence>
<organism evidence="3">
    <name type="scientific">Mytilinidion resinicola</name>
    <dbReference type="NCBI Taxonomy" id="574789"/>
    <lineage>
        <taxon>Eukaryota</taxon>
        <taxon>Fungi</taxon>
        <taxon>Dikarya</taxon>
        <taxon>Ascomycota</taxon>
        <taxon>Pezizomycotina</taxon>
        <taxon>Dothideomycetes</taxon>
        <taxon>Pleosporomycetidae</taxon>
        <taxon>Mytilinidiales</taxon>
        <taxon>Mytilinidiaceae</taxon>
        <taxon>Mytilinidion</taxon>
    </lineage>
</organism>
<dbReference type="InterPro" id="IPR052895">
    <property type="entry name" value="HetReg/Transcr_Mod"/>
</dbReference>
<gene>
    <name evidence="3 5" type="ORF">BDZ99DRAFT_549957</name>
</gene>
<accession>A0A6A6Z2E4</accession>
<dbReference type="EMBL" id="MU003694">
    <property type="protein sequence ID" value="KAF2815306.1"/>
    <property type="molecule type" value="Genomic_DNA"/>
</dbReference>
<dbReference type="GeneID" id="54467865"/>
<reference evidence="3 5" key="1">
    <citation type="journal article" date="2020" name="Stud. Mycol.">
        <title>101 Dothideomycetes genomes: a test case for predicting lifestyles and emergence of pathogens.</title>
        <authorList>
            <person name="Haridas S."/>
            <person name="Albert R."/>
            <person name="Binder M."/>
            <person name="Bloem J."/>
            <person name="Labutti K."/>
            <person name="Salamov A."/>
            <person name="Andreopoulos B."/>
            <person name="Baker S."/>
            <person name="Barry K."/>
            <person name="Bills G."/>
            <person name="Bluhm B."/>
            <person name="Cannon C."/>
            <person name="Castanera R."/>
            <person name="Culley D."/>
            <person name="Daum C."/>
            <person name="Ezra D."/>
            <person name="Gonzalez J."/>
            <person name="Henrissat B."/>
            <person name="Kuo A."/>
            <person name="Liang C."/>
            <person name="Lipzen A."/>
            <person name="Lutzoni F."/>
            <person name="Magnuson J."/>
            <person name="Mondo S."/>
            <person name="Nolan M."/>
            <person name="Ohm R."/>
            <person name="Pangilinan J."/>
            <person name="Park H.-J."/>
            <person name="Ramirez L."/>
            <person name="Alfaro M."/>
            <person name="Sun H."/>
            <person name="Tritt A."/>
            <person name="Yoshinaga Y."/>
            <person name="Zwiers L.-H."/>
            <person name="Turgeon B."/>
            <person name="Goodwin S."/>
            <person name="Spatafora J."/>
            <person name="Crous P."/>
            <person name="Grigoriev I."/>
        </authorList>
    </citation>
    <scope>NUCLEOTIDE SEQUENCE</scope>
    <source>
        <strain evidence="3 5">CBS 304.34</strain>
    </source>
</reference>
<dbReference type="Pfam" id="PF06985">
    <property type="entry name" value="HET"/>
    <property type="match status" value="1"/>
</dbReference>
<feature type="region of interest" description="Disordered" evidence="1">
    <location>
        <begin position="27"/>
        <end position="74"/>
    </location>
</feature>
<protein>
    <submittedName>
        <fullName evidence="3 5">HET-domain-containing protein</fullName>
    </submittedName>
</protein>
<feature type="region of interest" description="Disordered" evidence="1">
    <location>
        <begin position="112"/>
        <end position="140"/>
    </location>
</feature>
<dbReference type="AlphaFoldDB" id="A0A6A6Z2E4"/>
<keyword evidence="4" id="KW-1185">Reference proteome</keyword>
<name>A0A6A6Z2E4_9PEZI</name>
<reference evidence="5" key="3">
    <citation type="submission" date="2025-04" db="UniProtKB">
        <authorList>
            <consortium name="RefSeq"/>
        </authorList>
    </citation>
    <scope>IDENTIFICATION</scope>
    <source>
        <strain evidence="5">CBS 304.34</strain>
    </source>
</reference>
<evidence type="ECO:0000313" key="3">
    <source>
        <dbReference type="EMBL" id="KAF2815306.1"/>
    </source>
</evidence>
<dbReference type="Proteomes" id="UP000504636">
    <property type="component" value="Unplaced"/>
</dbReference>
<feature type="compositionally biased region" description="Basic and acidic residues" evidence="1">
    <location>
        <begin position="27"/>
        <end position="41"/>
    </location>
</feature>
<dbReference type="RefSeq" id="XP_033582270.1">
    <property type="nucleotide sequence ID" value="XM_033726972.1"/>
</dbReference>